<keyword evidence="7" id="KW-1185">Reference proteome</keyword>
<dbReference type="HOGENOM" id="CLU_012494_12_3_1"/>
<dbReference type="PANTHER" id="PTHR48081">
    <property type="entry name" value="AB HYDROLASE SUPERFAMILY PROTEIN C4A8.06C"/>
    <property type="match status" value="1"/>
</dbReference>
<dbReference type="GO" id="GO:0016020">
    <property type="term" value="C:membrane"/>
    <property type="evidence" value="ECO:0007669"/>
    <property type="project" value="InterPro"/>
</dbReference>
<dbReference type="InterPro" id="IPR017157">
    <property type="entry name" value="Arylacetamide_deacetylase"/>
</dbReference>
<reference evidence="6" key="3">
    <citation type="submission" date="2015-06" db="UniProtKB">
        <authorList>
            <consortium name="EnsemblMetazoa"/>
        </authorList>
    </citation>
    <scope>IDENTIFICATION</scope>
</reference>
<name>R7TQL8_CAPTE</name>
<organism evidence="5">
    <name type="scientific">Capitella teleta</name>
    <name type="common">Polychaete worm</name>
    <dbReference type="NCBI Taxonomy" id="283909"/>
    <lineage>
        <taxon>Eukaryota</taxon>
        <taxon>Metazoa</taxon>
        <taxon>Spiralia</taxon>
        <taxon>Lophotrochozoa</taxon>
        <taxon>Annelida</taxon>
        <taxon>Polychaeta</taxon>
        <taxon>Sedentaria</taxon>
        <taxon>Scolecida</taxon>
        <taxon>Capitellidae</taxon>
        <taxon>Capitella</taxon>
    </lineage>
</organism>
<dbReference type="InterPro" id="IPR029058">
    <property type="entry name" value="AB_hydrolase_fold"/>
</dbReference>
<dbReference type="PIRSF" id="PIRSF037251">
    <property type="entry name" value="Arylacetamide_deacetylase"/>
    <property type="match status" value="1"/>
</dbReference>
<evidence type="ECO:0000313" key="7">
    <source>
        <dbReference type="Proteomes" id="UP000014760"/>
    </source>
</evidence>
<dbReference type="InterPro" id="IPR050300">
    <property type="entry name" value="GDXG_lipolytic_enzyme"/>
</dbReference>
<accession>R7TQL8</accession>
<comment type="similarity">
    <text evidence="1">Belongs to the 'GDXG' lipolytic enzyme family.</text>
</comment>
<evidence type="ECO:0000256" key="1">
    <source>
        <dbReference type="ARBA" id="ARBA00010515"/>
    </source>
</evidence>
<feature type="active site" evidence="3">
    <location>
        <position position="349"/>
    </location>
</feature>
<gene>
    <name evidence="5" type="ORF">CAPTEDRAFT_219299</name>
</gene>
<dbReference type="AlphaFoldDB" id="R7TQL8"/>
<evidence type="ECO:0000259" key="4">
    <source>
        <dbReference type="Pfam" id="PF07859"/>
    </source>
</evidence>
<proteinExistence type="inferred from homology"/>
<dbReference type="Proteomes" id="UP000014760">
    <property type="component" value="Unassembled WGS sequence"/>
</dbReference>
<keyword evidence="2" id="KW-0378">Hydrolase</keyword>
<evidence type="ECO:0000313" key="6">
    <source>
        <dbReference type="EnsemblMetazoa" id="CapteP219299"/>
    </source>
</evidence>
<dbReference type="ESTHER" id="capte-r7tql8">
    <property type="family name" value="Arylacetamide_deacetylase"/>
</dbReference>
<dbReference type="OMA" id="WPTDFEI"/>
<dbReference type="SUPFAM" id="SSF53474">
    <property type="entry name" value="alpha/beta-Hydrolases"/>
    <property type="match status" value="1"/>
</dbReference>
<dbReference type="InterPro" id="IPR013094">
    <property type="entry name" value="AB_hydrolase_3"/>
</dbReference>
<dbReference type="GO" id="GO:0052689">
    <property type="term" value="F:carboxylic ester hydrolase activity"/>
    <property type="evidence" value="ECO:0007669"/>
    <property type="project" value="InterPro"/>
</dbReference>
<reference evidence="5 7" key="2">
    <citation type="journal article" date="2013" name="Nature">
        <title>Insights into bilaterian evolution from three spiralian genomes.</title>
        <authorList>
            <person name="Simakov O."/>
            <person name="Marletaz F."/>
            <person name="Cho S.J."/>
            <person name="Edsinger-Gonzales E."/>
            <person name="Havlak P."/>
            <person name="Hellsten U."/>
            <person name="Kuo D.H."/>
            <person name="Larsson T."/>
            <person name="Lv J."/>
            <person name="Arendt D."/>
            <person name="Savage R."/>
            <person name="Osoegawa K."/>
            <person name="de Jong P."/>
            <person name="Grimwood J."/>
            <person name="Chapman J.A."/>
            <person name="Shapiro H."/>
            <person name="Aerts A."/>
            <person name="Otillar R.P."/>
            <person name="Terry A.Y."/>
            <person name="Boore J.L."/>
            <person name="Grigoriev I.V."/>
            <person name="Lindberg D.R."/>
            <person name="Seaver E.C."/>
            <person name="Weisblat D.A."/>
            <person name="Putnam N.H."/>
            <person name="Rokhsar D.S."/>
        </authorList>
    </citation>
    <scope>NUCLEOTIDE SEQUENCE</scope>
    <source>
        <strain evidence="5 7">I ESC-2004</strain>
    </source>
</reference>
<dbReference type="OrthoDB" id="408631at2759"/>
<dbReference type="PANTHER" id="PTHR48081:SF8">
    <property type="entry name" value="ALPHA_BETA HYDROLASE FOLD-3 DOMAIN-CONTAINING PROTEIN-RELATED"/>
    <property type="match status" value="1"/>
</dbReference>
<feature type="domain" description="Alpha/beta hydrolase fold-3" evidence="4">
    <location>
        <begin position="322"/>
        <end position="381"/>
    </location>
</feature>
<dbReference type="EMBL" id="KB308962">
    <property type="protein sequence ID" value="ELT95964.1"/>
    <property type="molecule type" value="Genomic_DNA"/>
</dbReference>
<evidence type="ECO:0000256" key="2">
    <source>
        <dbReference type="ARBA" id="ARBA00022801"/>
    </source>
</evidence>
<dbReference type="Pfam" id="PF07859">
    <property type="entry name" value="Abhydrolase_3"/>
    <property type="match status" value="2"/>
</dbReference>
<evidence type="ECO:0000256" key="3">
    <source>
        <dbReference type="PIRSR" id="PIRSR037251-1"/>
    </source>
</evidence>
<dbReference type="EMBL" id="AMQN01002355">
    <property type="status" value="NOT_ANNOTATED_CDS"/>
    <property type="molecule type" value="Genomic_DNA"/>
</dbReference>
<sequence>MAGLGVSFFLLILSSIFGLYLFYGLANINPNIEQQDTLVWVFAKRSYVRGLALAGEFLGAGHRLNNSRYLSDSWLFSLGLTADDQGVKISSDILGGVPVRIYEPTGHRSSGSPALIWIHGGGWVSKSARSDDSLMTELSRRLEIPIVSIDYRLAPEHIYPAAFDDCFDASLAFVQSAEKYGVDPRRIAISGASAGGNLAAAVSLKFRDTQQPVSFRRQVLIVPCLQMFDLNTPSYQANNHDAFLPKYWMTYFWLWYGFGAKGHERASEFMSNTHTSPAAKQSELASYVKHAYLPAKYMYTSYTPNQSNFGNGTLWNEVKGVMTDAYFAPLMAKDLSRLPPAYIATAQYDVLRDDGIMFHKRLEGSGTSSKLMNYEGGFHAMIDFFKEVALSEKVVSDLVEYLQQNL</sequence>
<feature type="domain" description="Alpha/beta hydrolase fold-3" evidence="4">
    <location>
        <begin position="115"/>
        <end position="271"/>
    </location>
</feature>
<dbReference type="EnsemblMetazoa" id="CapteT219299">
    <property type="protein sequence ID" value="CapteP219299"/>
    <property type="gene ID" value="CapteG219299"/>
</dbReference>
<dbReference type="STRING" id="283909.R7TQL8"/>
<evidence type="ECO:0000313" key="5">
    <source>
        <dbReference type="EMBL" id="ELT95964.1"/>
    </source>
</evidence>
<feature type="active site" evidence="3">
    <location>
        <position position="379"/>
    </location>
</feature>
<dbReference type="Gene3D" id="3.40.50.1820">
    <property type="entry name" value="alpha/beta hydrolase"/>
    <property type="match status" value="1"/>
</dbReference>
<protein>
    <recommendedName>
        <fullName evidence="4">Alpha/beta hydrolase fold-3 domain-containing protein</fullName>
    </recommendedName>
</protein>
<feature type="active site" evidence="3">
    <location>
        <position position="193"/>
    </location>
</feature>
<reference evidence="7" key="1">
    <citation type="submission" date="2012-12" db="EMBL/GenBank/DDBJ databases">
        <authorList>
            <person name="Hellsten U."/>
            <person name="Grimwood J."/>
            <person name="Chapman J.A."/>
            <person name="Shapiro H."/>
            <person name="Aerts A."/>
            <person name="Otillar R.P."/>
            <person name="Terry A.Y."/>
            <person name="Boore J.L."/>
            <person name="Simakov O."/>
            <person name="Marletaz F."/>
            <person name="Cho S.-J."/>
            <person name="Edsinger-Gonzales E."/>
            <person name="Havlak P."/>
            <person name="Kuo D.-H."/>
            <person name="Larsson T."/>
            <person name="Lv J."/>
            <person name="Arendt D."/>
            <person name="Savage R."/>
            <person name="Osoegawa K."/>
            <person name="de Jong P."/>
            <person name="Lindberg D.R."/>
            <person name="Seaver E.C."/>
            <person name="Weisblat D.A."/>
            <person name="Putnam N.H."/>
            <person name="Grigoriev I.V."/>
            <person name="Rokhsar D.S."/>
        </authorList>
    </citation>
    <scope>NUCLEOTIDE SEQUENCE</scope>
    <source>
        <strain evidence="7">I ESC-2004</strain>
    </source>
</reference>